<accession>A0A7T5JP89</accession>
<evidence type="ECO:0000259" key="1">
    <source>
        <dbReference type="Pfam" id="PF05504"/>
    </source>
</evidence>
<dbReference type="Proteomes" id="UP000595847">
    <property type="component" value="Chromosome"/>
</dbReference>
<organism evidence="2 4">
    <name type="scientific">Brevibacillus composti</name>
    <dbReference type="NCBI Taxonomy" id="2796470"/>
    <lineage>
        <taxon>Bacteria</taxon>
        <taxon>Bacillati</taxon>
        <taxon>Bacillota</taxon>
        <taxon>Bacilli</taxon>
        <taxon>Bacillales</taxon>
        <taxon>Paenibacillaceae</taxon>
        <taxon>Brevibacillus</taxon>
    </lineage>
</organism>
<evidence type="ECO:0000313" key="3">
    <source>
        <dbReference type="EMBL" id="QUO41935.1"/>
    </source>
</evidence>
<dbReference type="KEGG" id="bcop:JD108_02390"/>
<reference evidence="3" key="2">
    <citation type="submission" date="2021-04" db="EMBL/GenBank/DDBJ databases">
        <title>Brevibacillus composti FJAT-54423, complete genome.</title>
        <authorList>
            <person name="Tang R."/>
        </authorList>
    </citation>
    <scope>NUCLEOTIDE SEQUENCE</scope>
    <source>
        <strain evidence="3">FJAT-54424</strain>
    </source>
</reference>
<gene>
    <name evidence="2" type="ORF">JD108_02390</name>
    <name evidence="3" type="ORF">KDJ56_02390</name>
</gene>
<evidence type="ECO:0000313" key="5">
    <source>
        <dbReference type="Proteomes" id="UP000677234"/>
    </source>
</evidence>
<dbReference type="Gene3D" id="3.30.300.210">
    <property type="entry name" value="Nutrient germinant receptor protein C, domain 3"/>
    <property type="match status" value="1"/>
</dbReference>
<protein>
    <recommendedName>
        <fullName evidence="1">Spore germination GerAC-like C-terminal domain-containing protein</fullName>
    </recommendedName>
</protein>
<dbReference type="Pfam" id="PF05504">
    <property type="entry name" value="Spore_GerAC"/>
    <property type="match status" value="1"/>
</dbReference>
<dbReference type="Proteomes" id="UP000677234">
    <property type="component" value="Chromosome"/>
</dbReference>
<name>A0A7T5JP89_9BACL</name>
<proteinExistence type="predicted"/>
<dbReference type="InterPro" id="IPR046953">
    <property type="entry name" value="Spore_GerAC-like_C"/>
</dbReference>
<dbReference type="InterPro" id="IPR038501">
    <property type="entry name" value="Spore_GerAC_C_sf"/>
</dbReference>
<dbReference type="EMBL" id="CP066308">
    <property type="protein sequence ID" value="QQE74851.1"/>
    <property type="molecule type" value="Genomic_DNA"/>
</dbReference>
<feature type="domain" description="Spore germination GerAC-like C-terminal" evidence="1">
    <location>
        <begin position="1"/>
        <end position="70"/>
    </location>
</feature>
<evidence type="ECO:0000313" key="4">
    <source>
        <dbReference type="Proteomes" id="UP000595847"/>
    </source>
</evidence>
<reference evidence="2 4" key="1">
    <citation type="submission" date="2020-12" db="EMBL/GenBank/DDBJ databases">
        <title>strain FJAT-54423T represents a novel species of the genus Brevibacillus.</title>
        <authorList>
            <person name="Tang R."/>
        </authorList>
    </citation>
    <scope>NUCLEOTIDE SEQUENCE [LARGE SCALE GENOMIC DNA]</scope>
    <source>
        <strain evidence="2 4">FJAT-54423</strain>
    </source>
</reference>
<evidence type="ECO:0000313" key="2">
    <source>
        <dbReference type="EMBL" id="QQE74851.1"/>
    </source>
</evidence>
<dbReference type="AlphaFoldDB" id="A0A7T5JP89"/>
<keyword evidence="5" id="KW-1185">Reference proteome</keyword>
<dbReference type="EMBL" id="CP073708">
    <property type="protein sequence ID" value="QUO41935.1"/>
    <property type="molecule type" value="Genomic_DNA"/>
</dbReference>
<sequence>MEKVLAENMKKELAQVVGKIQKLGVDPFGFGEIYRFQTRGGRALSHKDLHRLFQEAEMRYQVDVKIIRNGVMD</sequence>